<name>A0ABP7WH86_9SPHI</name>
<keyword evidence="3" id="KW-1185">Reference proteome</keyword>
<comment type="caution">
    <text evidence="2">The sequence shown here is derived from an EMBL/GenBank/DDBJ whole genome shotgun (WGS) entry which is preliminary data.</text>
</comment>
<sequence>MVTVEQARQFVLSLPGVEEYDHVGKPAYRANGRTFATLSVTDRRMNIMLTLIDQSVFCGFDPKVIYPVPNKWGSHHGFTYFELDHMRDDMLQDAITTGYQTVMDKKPNRRSKKKHETTAKK</sequence>
<gene>
    <name evidence="2" type="ORF">GCM10022392_07520</name>
</gene>
<protein>
    <recommendedName>
        <fullName evidence="4">YjbR protein</fullName>
    </recommendedName>
</protein>
<dbReference type="SUPFAM" id="SSF142906">
    <property type="entry name" value="YjbR-like"/>
    <property type="match status" value="1"/>
</dbReference>
<organism evidence="2 3">
    <name type="scientific">Mucilaginibacter panaciglaebae</name>
    <dbReference type="NCBI Taxonomy" id="502331"/>
    <lineage>
        <taxon>Bacteria</taxon>
        <taxon>Pseudomonadati</taxon>
        <taxon>Bacteroidota</taxon>
        <taxon>Sphingobacteriia</taxon>
        <taxon>Sphingobacteriales</taxon>
        <taxon>Sphingobacteriaceae</taxon>
        <taxon>Mucilaginibacter</taxon>
    </lineage>
</organism>
<evidence type="ECO:0008006" key="4">
    <source>
        <dbReference type="Google" id="ProtNLM"/>
    </source>
</evidence>
<dbReference type="InterPro" id="IPR038056">
    <property type="entry name" value="YjbR-like_sf"/>
</dbReference>
<feature type="region of interest" description="Disordered" evidence="1">
    <location>
        <begin position="101"/>
        <end position="121"/>
    </location>
</feature>
<reference evidence="3" key="1">
    <citation type="journal article" date="2019" name="Int. J. Syst. Evol. Microbiol.">
        <title>The Global Catalogue of Microorganisms (GCM) 10K type strain sequencing project: providing services to taxonomists for standard genome sequencing and annotation.</title>
        <authorList>
            <consortium name="The Broad Institute Genomics Platform"/>
            <consortium name="The Broad Institute Genome Sequencing Center for Infectious Disease"/>
            <person name="Wu L."/>
            <person name="Ma J."/>
        </authorList>
    </citation>
    <scope>NUCLEOTIDE SEQUENCE [LARGE SCALE GENOMIC DNA]</scope>
    <source>
        <strain evidence="3">JCM 17085</strain>
    </source>
</reference>
<proteinExistence type="predicted"/>
<dbReference type="Pfam" id="PF04237">
    <property type="entry name" value="YjbR"/>
    <property type="match status" value="1"/>
</dbReference>
<evidence type="ECO:0000313" key="2">
    <source>
        <dbReference type="EMBL" id="GAA4088777.1"/>
    </source>
</evidence>
<dbReference type="Proteomes" id="UP001500841">
    <property type="component" value="Unassembled WGS sequence"/>
</dbReference>
<dbReference type="EMBL" id="BAABCV010000002">
    <property type="protein sequence ID" value="GAA4088777.1"/>
    <property type="molecule type" value="Genomic_DNA"/>
</dbReference>
<dbReference type="Gene3D" id="3.90.1150.30">
    <property type="match status" value="1"/>
</dbReference>
<accession>A0ABP7WH86</accession>
<dbReference type="RefSeq" id="WP_345101114.1">
    <property type="nucleotide sequence ID" value="NZ_BAABCV010000002.1"/>
</dbReference>
<evidence type="ECO:0000313" key="3">
    <source>
        <dbReference type="Proteomes" id="UP001500841"/>
    </source>
</evidence>
<dbReference type="InterPro" id="IPR058532">
    <property type="entry name" value="YjbR/MT2646/Rv2570-like"/>
</dbReference>
<evidence type="ECO:0000256" key="1">
    <source>
        <dbReference type="SAM" id="MobiDB-lite"/>
    </source>
</evidence>